<sequence length="586" mass="64204">MTAGFVRTVPAVLERFGSTFSEFTAAFHEGQYVLWLGSGISRDRVPNVYVLLERVVEHLRSKIVNDDADCEYRAALSEVLRLAGLGREELESVDFSMPAEDWPLRDRILSTLVTNYSRVLDVLVGDDKPEDYLVWTGLDVPNTYGSPDLEPDVEHYCIAILMLEGLVASAVTANWDGLLEKALGELTPAFGSLVRVAVKPDDFRMTGPRIEVIKFHGCAVRARDEEPEYRDLLIARESQISRWTEQPENRSMRKHLEVLYTDRLTLMLGLSAQDANLHTVFAGAIQDLARPWPASPPAVVLSEEHLESYHRNLLKITYGSNHQGNAGVIAESALLGAYGKSTLLALVLSSLTEKLSMLVEHEIERVWGSAAVRQLQTDLLGLRDLAASHADPDDPESLEHSAIVEFQREFAARLIDLTNLGLTVFRAGRMPTAGGGRYVPLSDRPIAQAVLNADYPSKQFGRLGVALALIGRGLASGHWSAVQGDSRAAGDGVVRLVTGQRNARVFFVKDSTTLTELELEGSFDDSDEDVLIVIADTEPPAQTRSPKSRFGRDGKASAGRFSVASSIADTASPDDLYEAFKLAGGF</sequence>
<keyword evidence="2" id="KW-1185">Reference proteome</keyword>
<dbReference type="OrthoDB" id="9148542at2"/>
<dbReference type="EMBL" id="LT629742">
    <property type="protein sequence ID" value="SDS98890.1"/>
    <property type="molecule type" value="Genomic_DNA"/>
</dbReference>
<evidence type="ECO:0000313" key="2">
    <source>
        <dbReference type="Proteomes" id="UP000181956"/>
    </source>
</evidence>
<organism evidence="1 2">
    <name type="scientific">Microterricola viridarii</name>
    <dbReference type="NCBI Taxonomy" id="412690"/>
    <lineage>
        <taxon>Bacteria</taxon>
        <taxon>Bacillati</taxon>
        <taxon>Actinomycetota</taxon>
        <taxon>Actinomycetes</taxon>
        <taxon>Micrococcales</taxon>
        <taxon>Microbacteriaceae</taxon>
        <taxon>Microterricola</taxon>
    </lineage>
</organism>
<dbReference type="Proteomes" id="UP000181956">
    <property type="component" value="Chromosome I"/>
</dbReference>
<gene>
    <name evidence="1" type="ORF">SAMN04489834_2584</name>
</gene>
<evidence type="ECO:0000313" key="1">
    <source>
        <dbReference type="EMBL" id="SDS98890.1"/>
    </source>
</evidence>
<protein>
    <submittedName>
        <fullName evidence="1">SIR2-like domain-containing protein</fullName>
    </submittedName>
</protein>
<accession>A0A1H1WQF8</accession>
<name>A0A1H1WQF8_9MICO</name>
<dbReference type="SUPFAM" id="SSF52467">
    <property type="entry name" value="DHS-like NAD/FAD-binding domain"/>
    <property type="match status" value="1"/>
</dbReference>
<dbReference type="InterPro" id="IPR029035">
    <property type="entry name" value="DHS-like_NAD/FAD-binding_dom"/>
</dbReference>
<reference evidence="2" key="1">
    <citation type="submission" date="2016-10" db="EMBL/GenBank/DDBJ databases">
        <authorList>
            <person name="Varghese N."/>
            <person name="Submissions S."/>
        </authorList>
    </citation>
    <scope>NUCLEOTIDE SEQUENCE [LARGE SCALE GENOMIC DNA]</scope>
    <source>
        <strain evidence="2">DSM 21772</strain>
    </source>
</reference>
<proteinExistence type="predicted"/>
<dbReference type="AlphaFoldDB" id="A0A1H1WQF8"/>
<dbReference type="Pfam" id="PF13289">
    <property type="entry name" value="SIR2_2"/>
    <property type="match status" value="1"/>
</dbReference>